<gene>
    <name evidence="1" type="ORF">B296_00059098</name>
</gene>
<dbReference type="AlphaFoldDB" id="A0A426WYP8"/>
<evidence type="ECO:0000313" key="2">
    <source>
        <dbReference type="Proteomes" id="UP000287651"/>
    </source>
</evidence>
<reference evidence="1 2" key="1">
    <citation type="journal article" date="2014" name="Agronomy (Basel)">
        <title>A Draft Genome Sequence for Ensete ventricosum, the Drought-Tolerant Tree Against Hunger.</title>
        <authorList>
            <person name="Harrison J."/>
            <person name="Moore K.A."/>
            <person name="Paszkiewicz K."/>
            <person name="Jones T."/>
            <person name="Grant M."/>
            <person name="Ambacheew D."/>
            <person name="Muzemil S."/>
            <person name="Studholme D.J."/>
        </authorList>
    </citation>
    <scope>NUCLEOTIDE SEQUENCE [LARGE SCALE GENOMIC DNA]</scope>
</reference>
<name>A0A426WYP8_ENSVE</name>
<accession>A0A426WYP8</accession>
<sequence length="147" mass="16007">MGSIFVKPCSYDFPCANTLGMEGGEGYCEGFSLGCFSQGKVTTFPCTRALLALALTIGTGDDNLFPYRMTSRLGKGGVFFSPRRLMVSRVRDAMDASSQTRHFASHIAPMFQQDAPLLASLQRNAPLQQPLVPSQQEHSQREGDAPL</sequence>
<organism evidence="1 2">
    <name type="scientific">Ensete ventricosum</name>
    <name type="common">Abyssinian banana</name>
    <name type="synonym">Musa ensete</name>
    <dbReference type="NCBI Taxonomy" id="4639"/>
    <lineage>
        <taxon>Eukaryota</taxon>
        <taxon>Viridiplantae</taxon>
        <taxon>Streptophyta</taxon>
        <taxon>Embryophyta</taxon>
        <taxon>Tracheophyta</taxon>
        <taxon>Spermatophyta</taxon>
        <taxon>Magnoliopsida</taxon>
        <taxon>Liliopsida</taxon>
        <taxon>Zingiberales</taxon>
        <taxon>Musaceae</taxon>
        <taxon>Ensete</taxon>
    </lineage>
</organism>
<protein>
    <submittedName>
        <fullName evidence="1">Uncharacterized protein</fullName>
    </submittedName>
</protein>
<proteinExistence type="predicted"/>
<dbReference type="Proteomes" id="UP000287651">
    <property type="component" value="Unassembled WGS sequence"/>
</dbReference>
<comment type="caution">
    <text evidence="1">The sequence shown here is derived from an EMBL/GenBank/DDBJ whole genome shotgun (WGS) entry which is preliminary data.</text>
</comment>
<dbReference type="EMBL" id="AMZH03032422">
    <property type="protein sequence ID" value="RRT32359.1"/>
    <property type="molecule type" value="Genomic_DNA"/>
</dbReference>
<evidence type="ECO:0000313" key="1">
    <source>
        <dbReference type="EMBL" id="RRT32359.1"/>
    </source>
</evidence>